<gene>
    <name evidence="3" type="ORF">FPOA_12413</name>
    <name evidence="2" type="ORF">FPOA_13356</name>
</gene>
<evidence type="ECO:0000256" key="1">
    <source>
        <dbReference type="SAM" id="MobiDB-lite"/>
    </source>
</evidence>
<feature type="region of interest" description="Disordered" evidence="1">
    <location>
        <begin position="1"/>
        <end position="97"/>
    </location>
</feature>
<feature type="compositionally biased region" description="Polar residues" evidence="1">
    <location>
        <begin position="1"/>
        <end position="13"/>
    </location>
</feature>
<keyword evidence="4" id="KW-1185">Reference proteome</keyword>
<organism evidence="3 4">
    <name type="scientific">Fusarium poae</name>
    <dbReference type="NCBI Taxonomy" id="36050"/>
    <lineage>
        <taxon>Eukaryota</taxon>
        <taxon>Fungi</taxon>
        <taxon>Dikarya</taxon>
        <taxon>Ascomycota</taxon>
        <taxon>Pezizomycotina</taxon>
        <taxon>Sordariomycetes</taxon>
        <taxon>Hypocreomycetidae</taxon>
        <taxon>Hypocreales</taxon>
        <taxon>Nectriaceae</taxon>
        <taxon>Fusarium</taxon>
    </lineage>
</organism>
<proteinExistence type="predicted"/>
<feature type="compositionally biased region" description="Basic and acidic residues" evidence="1">
    <location>
        <begin position="204"/>
        <end position="214"/>
    </location>
</feature>
<dbReference type="EMBL" id="LYXU01000121">
    <property type="protein sequence ID" value="OBS15886.1"/>
    <property type="molecule type" value="Genomic_DNA"/>
</dbReference>
<dbReference type="AlphaFoldDB" id="A0A1B8A996"/>
<feature type="region of interest" description="Disordered" evidence="1">
    <location>
        <begin position="110"/>
        <end position="136"/>
    </location>
</feature>
<dbReference type="EMBL" id="LYXU01000049">
    <property type="protein sequence ID" value="OBS17054.1"/>
    <property type="molecule type" value="Genomic_DNA"/>
</dbReference>
<name>A0A1B8A996_FUSPO</name>
<reference evidence="3 4" key="1">
    <citation type="submission" date="2016-06" db="EMBL/GenBank/DDBJ databases">
        <title>Living apart together: crosstalk between the core and supernumerary genomes in a fungal plant pathogen.</title>
        <authorList>
            <person name="Vanheule A."/>
            <person name="Audenaert K."/>
            <person name="Warris S."/>
            <person name="Van De Geest H."/>
            <person name="Schijlen E."/>
            <person name="Hofte M."/>
            <person name="De Saeger S."/>
            <person name="Haesaert G."/>
            <person name="Waalwijk C."/>
            <person name="Van Der Lee T."/>
        </authorList>
    </citation>
    <scope>NUCLEOTIDE SEQUENCE [LARGE SCALE GENOMIC DNA]</scope>
    <source>
        <strain evidence="3 4">2516</strain>
    </source>
</reference>
<feature type="compositionally biased region" description="Polar residues" evidence="1">
    <location>
        <begin position="77"/>
        <end position="90"/>
    </location>
</feature>
<evidence type="ECO:0000313" key="3">
    <source>
        <dbReference type="EMBL" id="OBS17054.1"/>
    </source>
</evidence>
<sequence length="262" mass="28112">MQETPSSLTMDNPNSKKRNADGEAIGGVHTANDSRKTDSMVPAPGEDDTSQPPLKRRKPQHFCENNGRMNETLRDSAISNKSPECSQSFPGDTGLDKGAEECITVQVSTFIAAGAPPTESSTTASDTKDDASVDSQVHSKFRNATASPVMSNFVHSLYGPSSSRTVEDIKKVAKGQDAVETRAHSILSPSLPCNQIEGQSPPLSRREVPTSTQECHDGWKTFFEAISPRGKTYDEESGEGKGDAILPSSWNNTPVEEGAKTV</sequence>
<feature type="region of interest" description="Disordered" evidence="1">
    <location>
        <begin position="231"/>
        <end position="262"/>
    </location>
</feature>
<evidence type="ECO:0000313" key="2">
    <source>
        <dbReference type="EMBL" id="OBS15886.1"/>
    </source>
</evidence>
<comment type="caution">
    <text evidence="3">The sequence shown here is derived from an EMBL/GenBank/DDBJ whole genome shotgun (WGS) entry which is preliminary data.</text>
</comment>
<feature type="compositionally biased region" description="Polar residues" evidence="1">
    <location>
        <begin position="190"/>
        <end position="202"/>
    </location>
</feature>
<feature type="region of interest" description="Disordered" evidence="1">
    <location>
        <begin position="190"/>
        <end position="214"/>
    </location>
</feature>
<evidence type="ECO:0000313" key="4">
    <source>
        <dbReference type="Proteomes" id="UP000091967"/>
    </source>
</evidence>
<accession>A0A1B8A996</accession>
<protein>
    <submittedName>
        <fullName evidence="3">Uncharacterized protein</fullName>
    </submittedName>
</protein>
<dbReference type="Proteomes" id="UP000091967">
    <property type="component" value="Unassembled WGS sequence"/>
</dbReference>
<feature type="compositionally biased region" description="Basic and acidic residues" evidence="1">
    <location>
        <begin position="231"/>
        <end position="242"/>
    </location>
</feature>